<comment type="cofactor">
    <cofactor evidence="1">
        <name>Mn(2+)</name>
        <dbReference type="ChEBI" id="CHEBI:29035"/>
    </cofactor>
</comment>
<organism evidence="12 13">
    <name type="scientific">Mikania micrantha</name>
    <name type="common">bitter vine</name>
    <dbReference type="NCBI Taxonomy" id="192012"/>
    <lineage>
        <taxon>Eukaryota</taxon>
        <taxon>Viridiplantae</taxon>
        <taxon>Streptophyta</taxon>
        <taxon>Embryophyta</taxon>
        <taxon>Tracheophyta</taxon>
        <taxon>Spermatophyta</taxon>
        <taxon>Magnoliopsida</taxon>
        <taxon>eudicotyledons</taxon>
        <taxon>Gunneridae</taxon>
        <taxon>Pentapetalae</taxon>
        <taxon>asterids</taxon>
        <taxon>campanulids</taxon>
        <taxon>Asterales</taxon>
        <taxon>Asteraceae</taxon>
        <taxon>Asteroideae</taxon>
        <taxon>Heliantheae alliance</taxon>
        <taxon>Eupatorieae</taxon>
        <taxon>Mikania</taxon>
    </lineage>
</organism>
<evidence type="ECO:0000256" key="1">
    <source>
        <dbReference type="ARBA" id="ARBA00001936"/>
    </source>
</evidence>
<evidence type="ECO:0000256" key="3">
    <source>
        <dbReference type="ARBA" id="ARBA00013081"/>
    </source>
</evidence>
<dbReference type="SMART" id="SM00332">
    <property type="entry name" value="PP2Cc"/>
    <property type="match status" value="1"/>
</dbReference>
<evidence type="ECO:0000259" key="11">
    <source>
        <dbReference type="PROSITE" id="PS51746"/>
    </source>
</evidence>
<accession>A0A5N6Q676</accession>
<dbReference type="EMBL" id="SZYD01000001">
    <property type="protein sequence ID" value="KAD7480175.1"/>
    <property type="molecule type" value="Genomic_DNA"/>
</dbReference>
<name>A0A5N6Q676_9ASTR</name>
<evidence type="ECO:0000256" key="4">
    <source>
        <dbReference type="ARBA" id="ARBA00022723"/>
    </source>
</evidence>
<keyword evidence="5 9" id="KW-0378">Hydrolase</keyword>
<dbReference type="GO" id="GO:0004722">
    <property type="term" value="F:protein serine/threonine phosphatase activity"/>
    <property type="evidence" value="ECO:0007669"/>
    <property type="project" value="UniProtKB-EC"/>
</dbReference>
<keyword evidence="8" id="KW-0464">Manganese</keyword>
<dbReference type="GO" id="GO:0046872">
    <property type="term" value="F:metal ion binding"/>
    <property type="evidence" value="ECO:0007669"/>
    <property type="project" value="UniProtKB-KW"/>
</dbReference>
<sequence>MAGMCCGVVGETKTPTTVESSGGGHGKRRRMEIQQLKLFAAAAMMPLPESNSKRRKVKGTENEPHSSGTSPEDCRFGLTVVCGRRRDLEDAVSVKPSFCKTNSDDLHFYGVYDGHGCSHVAMKCKDRMHEIVKEEVESCGKSIEWKETMVKSFSRMDKDVTEWSSGASSSDCRCELQTPQCDAVGSTAVVAVVAPDKIVVSNCGDSRAVLCRNGVAIPLSTDHKPDRPDELKRIEDAGGRVIYWDGARVLGVLAMSRAIGDNYLKPFVIPEPEVTITDRSDEDECLILASDGLWDVVSNDVACSVARMCLSSQEVPSPPRSPGSVLNVARGESSDKACSDASILLTKLALARRTGTHRADYVFQRHDEIRDGGLLRIRRADEKLWVYLRKNPITENVLQNLCKATNINTIEIGGATILLQLWAWERILSMVSRSFQQIDWNKSYGARWVGPLTFRDTASHVMDGMSQVYQISNENPVRDLASRYMKYANARHHMSYQPTYESQSVGAQVPRMTQRVRRRGRGANVEDEELEDESEDDEMGSQDVGGSSSMPLLVENNQEKMQE</sequence>
<dbReference type="PROSITE" id="PS01032">
    <property type="entry name" value="PPM_1"/>
    <property type="match status" value="1"/>
</dbReference>
<dbReference type="CDD" id="cd00143">
    <property type="entry name" value="PP2Cc"/>
    <property type="match status" value="1"/>
</dbReference>
<comment type="cofactor">
    <cofactor evidence="2">
        <name>Mg(2+)</name>
        <dbReference type="ChEBI" id="CHEBI:18420"/>
    </cofactor>
</comment>
<evidence type="ECO:0000256" key="5">
    <source>
        <dbReference type="ARBA" id="ARBA00022801"/>
    </source>
</evidence>
<dbReference type="InterPro" id="IPR000222">
    <property type="entry name" value="PP2C_BS"/>
</dbReference>
<dbReference type="AlphaFoldDB" id="A0A5N6Q676"/>
<feature type="region of interest" description="Disordered" evidence="10">
    <location>
        <begin position="49"/>
        <end position="71"/>
    </location>
</feature>
<evidence type="ECO:0000256" key="8">
    <source>
        <dbReference type="ARBA" id="ARBA00023211"/>
    </source>
</evidence>
<evidence type="ECO:0000256" key="10">
    <source>
        <dbReference type="SAM" id="MobiDB-lite"/>
    </source>
</evidence>
<evidence type="ECO:0000256" key="6">
    <source>
        <dbReference type="ARBA" id="ARBA00022842"/>
    </source>
</evidence>
<keyword evidence="7 9" id="KW-0904">Protein phosphatase</keyword>
<evidence type="ECO:0000313" key="13">
    <source>
        <dbReference type="Proteomes" id="UP000326396"/>
    </source>
</evidence>
<dbReference type="FunFam" id="3.60.40.10:FF:000291">
    <property type="entry name" value="Protein phosphatase 2C 50"/>
    <property type="match status" value="1"/>
</dbReference>
<feature type="domain" description="PPM-type phosphatase" evidence="11">
    <location>
        <begin position="75"/>
        <end position="379"/>
    </location>
</feature>
<dbReference type="OrthoDB" id="10264738at2759"/>
<comment type="similarity">
    <text evidence="9">Belongs to the PP2C family.</text>
</comment>
<feature type="region of interest" description="Disordered" evidence="10">
    <location>
        <begin position="498"/>
        <end position="563"/>
    </location>
</feature>
<proteinExistence type="inferred from homology"/>
<dbReference type="Pfam" id="PF00481">
    <property type="entry name" value="PP2C"/>
    <property type="match status" value="1"/>
</dbReference>
<dbReference type="Proteomes" id="UP000326396">
    <property type="component" value="Linkage Group LG1"/>
</dbReference>
<evidence type="ECO:0000256" key="7">
    <source>
        <dbReference type="ARBA" id="ARBA00022912"/>
    </source>
</evidence>
<gene>
    <name evidence="12" type="ORF">E3N88_03311</name>
</gene>
<comment type="caution">
    <text evidence="12">The sequence shown here is derived from an EMBL/GenBank/DDBJ whole genome shotgun (WGS) entry which is preliminary data.</text>
</comment>
<evidence type="ECO:0000256" key="2">
    <source>
        <dbReference type="ARBA" id="ARBA00001946"/>
    </source>
</evidence>
<dbReference type="EC" id="3.1.3.16" evidence="3"/>
<keyword evidence="13" id="KW-1185">Reference proteome</keyword>
<protein>
    <recommendedName>
        <fullName evidence="3">protein-serine/threonine phosphatase</fullName>
        <ecNumber evidence="3">3.1.3.16</ecNumber>
    </recommendedName>
</protein>
<dbReference type="InterPro" id="IPR001932">
    <property type="entry name" value="PPM-type_phosphatase-like_dom"/>
</dbReference>
<keyword evidence="4" id="KW-0479">Metal-binding</keyword>
<dbReference type="PROSITE" id="PS51746">
    <property type="entry name" value="PPM_2"/>
    <property type="match status" value="1"/>
</dbReference>
<keyword evidence="6" id="KW-0460">Magnesium</keyword>
<dbReference type="InterPro" id="IPR015655">
    <property type="entry name" value="PP2C"/>
</dbReference>
<dbReference type="SUPFAM" id="SSF81606">
    <property type="entry name" value="PP2C-like"/>
    <property type="match status" value="1"/>
</dbReference>
<dbReference type="Gene3D" id="3.60.40.10">
    <property type="entry name" value="PPM-type phosphatase domain"/>
    <property type="match status" value="1"/>
</dbReference>
<feature type="compositionally biased region" description="Acidic residues" evidence="10">
    <location>
        <begin position="525"/>
        <end position="540"/>
    </location>
</feature>
<reference evidence="12 13" key="1">
    <citation type="submission" date="2019-05" db="EMBL/GenBank/DDBJ databases">
        <title>Mikania micrantha, genome provides insights into the molecular mechanism of rapid growth.</title>
        <authorList>
            <person name="Liu B."/>
        </authorList>
    </citation>
    <scope>NUCLEOTIDE SEQUENCE [LARGE SCALE GENOMIC DNA]</scope>
    <source>
        <strain evidence="12">NLD-2019</strain>
        <tissue evidence="12">Leaf</tissue>
    </source>
</reference>
<dbReference type="PANTHER" id="PTHR47992">
    <property type="entry name" value="PROTEIN PHOSPHATASE"/>
    <property type="match status" value="1"/>
</dbReference>
<evidence type="ECO:0000256" key="9">
    <source>
        <dbReference type="RuleBase" id="RU003465"/>
    </source>
</evidence>
<dbReference type="InterPro" id="IPR036457">
    <property type="entry name" value="PPM-type-like_dom_sf"/>
</dbReference>
<evidence type="ECO:0000313" key="12">
    <source>
        <dbReference type="EMBL" id="KAD7480175.1"/>
    </source>
</evidence>